<dbReference type="EMBL" id="CAJVPT010002956">
    <property type="protein sequence ID" value="CAG8489594.1"/>
    <property type="molecule type" value="Genomic_DNA"/>
</dbReference>
<reference evidence="1" key="1">
    <citation type="submission" date="2021-06" db="EMBL/GenBank/DDBJ databases">
        <authorList>
            <person name="Kallberg Y."/>
            <person name="Tangrot J."/>
            <person name="Rosling A."/>
        </authorList>
    </citation>
    <scope>NUCLEOTIDE SEQUENCE</scope>
    <source>
        <strain evidence="1">CL356</strain>
    </source>
</reference>
<gene>
    <name evidence="1" type="ORF">ACOLOM_LOCUS2324</name>
</gene>
<protein>
    <submittedName>
        <fullName evidence="1">9053_t:CDS:1</fullName>
    </submittedName>
</protein>
<proteinExistence type="predicted"/>
<keyword evidence="2" id="KW-1185">Reference proteome</keyword>
<sequence length="228" mass="26296">MYHPKNPYLHLYPPPPHPPPPKDLSSSPDPRRSLQFREFHKKHFVNNREFFQFALNPKPFNSQRTDCAGAFDWNQNGYGWNEYEGYYGEEGNEEWIGEEGEYDEWDGEVWKEEGENEEEGKVEFVLSDEMIAMFRFSELRRLKQKSSLEKKSSSGNRSSTSPSYATCEPDPSILSSSLSATEAQELYGDSYPTIKTLEAALNDSFVRSCDTGGEESVVYWPVLPMRFV</sequence>
<evidence type="ECO:0000313" key="2">
    <source>
        <dbReference type="Proteomes" id="UP000789525"/>
    </source>
</evidence>
<accession>A0ACA9KRZ4</accession>
<dbReference type="Proteomes" id="UP000789525">
    <property type="component" value="Unassembled WGS sequence"/>
</dbReference>
<evidence type="ECO:0000313" key="1">
    <source>
        <dbReference type="EMBL" id="CAG8489594.1"/>
    </source>
</evidence>
<name>A0ACA9KRZ4_9GLOM</name>
<organism evidence="1 2">
    <name type="scientific">Acaulospora colombiana</name>
    <dbReference type="NCBI Taxonomy" id="27376"/>
    <lineage>
        <taxon>Eukaryota</taxon>
        <taxon>Fungi</taxon>
        <taxon>Fungi incertae sedis</taxon>
        <taxon>Mucoromycota</taxon>
        <taxon>Glomeromycotina</taxon>
        <taxon>Glomeromycetes</taxon>
        <taxon>Diversisporales</taxon>
        <taxon>Acaulosporaceae</taxon>
        <taxon>Acaulospora</taxon>
    </lineage>
</organism>
<comment type="caution">
    <text evidence="1">The sequence shown here is derived from an EMBL/GenBank/DDBJ whole genome shotgun (WGS) entry which is preliminary data.</text>
</comment>